<dbReference type="GO" id="GO:0004519">
    <property type="term" value="F:endonuclease activity"/>
    <property type="evidence" value="ECO:0007669"/>
    <property type="project" value="UniProtKB-KW"/>
</dbReference>
<dbReference type="KEGG" id="vg:77948540"/>
<dbReference type="RefSeq" id="YP_010672265.1">
    <property type="nucleotide sequence ID" value="NC_070976.1"/>
</dbReference>
<keyword evidence="1" id="KW-0255">Endonuclease</keyword>
<organism evidence="1 2">
    <name type="scientific">Proteus phage 3H10_20</name>
    <dbReference type="NCBI Taxonomy" id="2772448"/>
    <lineage>
        <taxon>Viruses</taxon>
        <taxon>Duplodnaviria</taxon>
        <taxon>Heunggongvirae</taxon>
        <taxon>Uroviricota</taxon>
        <taxon>Caudoviricetes</taxon>
        <taxon>Grimontviridae</taxon>
        <taxon>Privateervirus</taxon>
        <taxon>Privateervirus 3H1020</taxon>
    </lineage>
</organism>
<proteinExistence type="predicted"/>
<dbReference type="EMBL" id="MT740244">
    <property type="protein sequence ID" value="QOC54788.1"/>
    <property type="molecule type" value="Genomic_DNA"/>
</dbReference>
<keyword evidence="1" id="KW-0540">Nuclease</keyword>
<evidence type="ECO:0000313" key="1">
    <source>
        <dbReference type="EMBL" id="QOC54788.1"/>
    </source>
</evidence>
<accession>A0A7L7SSI1</accession>
<dbReference type="Proteomes" id="UP000524862">
    <property type="component" value="Segment"/>
</dbReference>
<sequence length="146" mass="16872">MKTCTICGICKKDEEFSIRRRPLKSGKIKEYRKSQCLECMRIQRKEWGSKNPDKIAKYNTGPLKNSLTAKRRGAIKTASLLVGDEWNEFVCSEMYELSHSRTQETGISWHVDHIVPLQGVNVNGFHVWYNLQVIPAILNLQKSNKF</sequence>
<name>A0A7L7SSI1_9CAUD</name>
<evidence type="ECO:0000313" key="2">
    <source>
        <dbReference type="Proteomes" id="UP000524862"/>
    </source>
</evidence>
<keyword evidence="1" id="KW-0378">Hydrolase</keyword>
<keyword evidence="2" id="KW-1185">Reference proteome</keyword>
<dbReference type="GeneID" id="77948540"/>
<reference evidence="1 2" key="1">
    <citation type="submission" date="2020-07" db="EMBL/GenBank/DDBJ databases">
        <title>Bacteriophages application to control Proteus mirabilis infection.</title>
        <authorList>
            <person name="Connerton I.F."/>
        </authorList>
    </citation>
    <scope>NUCLEOTIDE SEQUENCE [LARGE SCALE GENOMIC DNA]</scope>
</reference>
<protein>
    <submittedName>
        <fullName evidence="1">HNH endonuclease</fullName>
    </submittedName>
</protein>